<gene>
    <name evidence="1" type="ORF">PLXY2_LOCUS8619</name>
</gene>
<organism evidence="1 2">
    <name type="scientific">Plutella xylostella</name>
    <name type="common">Diamondback moth</name>
    <name type="synonym">Plutella maculipennis</name>
    <dbReference type="NCBI Taxonomy" id="51655"/>
    <lineage>
        <taxon>Eukaryota</taxon>
        <taxon>Metazoa</taxon>
        <taxon>Ecdysozoa</taxon>
        <taxon>Arthropoda</taxon>
        <taxon>Hexapoda</taxon>
        <taxon>Insecta</taxon>
        <taxon>Pterygota</taxon>
        <taxon>Neoptera</taxon>
        <taxon>Endopterygota</taxon>
        <taxon>Lepidoptera</taxon>
        <taxon>Glossata</taxon>
        <taxon>Ditrysia</taxon>
        <taxon>Yponomeutoidea</taxon>
        <taxon>Plutellidae</taxon>
        <taxon>Plutella</taxon>
    </lineage>
</organism>
<dbReference type="EMBL" id="CAJHNJ030000032">
    <property type="protein sequence ID" value="CAG9126321.1"/>
    <property type="molecule type" value="Genomic_DNA"/>
</dbReference>
<dbReference type="AlphaFoldDB" id="A0A8S4FDJ3"/>
<evidence type="ECO:0000313" key="1">
    <source>
        <dbReference type="EMBL" id="CAG9126321.1"/>
    </source>
</evidence>
<keyword evidence="2" id="KW-1185">Reference proteome</keyword>
<reference evidence="1" key="1">
    <citation type="submission" date="2020-11" db="EMBL/GenBank/DDBJ databases">
        <authorList>
            <person name="Whiteford S."/>
        </authorList>
    </citation>
    <scope>NUCLEOTIDE SEQUENCE</scope>
</reference>
<accession>A0A8S4FDJ3</accession>
<proteinExistence type="predicted"/>
<dbReference type="Proteomes" id="UP000653454">
    <property type="component" value="Unassembled WGS sequence"/>
</dbReference>
<sequence length="103" mass="10907">MSLKVSSVRCIVVRRKLKPSTKGPIYGHAERRCDAHGGRVARGRGGRAGYHVAEGQWCSVKNALEVCGKLGSDEATLTADEWLAGGEAEPATMSLKVSGVRGL</sequence>
<evidence type="ECO:0000313" key="2">
    <source>
        <dbReference type="Proteomes" id="UP000653454"/>
    </source>
</evidence>
<protein>
    <submittedName>
        <fullName evidence="1">(diamondback moth) hypothetical protein</fullName>
    </submittedName>
</protein>
<comment type="caution">
    <text evidence="1">The sequence shown here is derived from an EMBL/GenBank/DDBJ whole genome shotgun (WGS) entry which is preliminary data.</text>
</comment>
<name>A0A8S4FDJ3_PLUXY</name>